<comment type="caution">
    <text evidence="5">The sequence shown here is derived from an EMBL/GenBank/DDBJ whole genome shotgun (WGS) entry which is preliminary data.</text>
</comment>
<keyword evidence="2" id="KW-0238">DNA-binding</keyword>
<evidence type="ECO:0000256" key="3">
    <source>
        <dbReference type="ARBA" id="ARBA00023163"/>
    </source>
</evidence>
<dbReference type="InterPro" id="IPR000524">
    <property type="entry name" value="Tscrpt_reg_HTH_GntR"/>
</dbReference>
<dbReference type="PANTHER" id="PTHR44846">
    <property type="entry name" value="MANNOSYL-D-GLYCERATE TRANSPORT/METABOLISM SYSTEM REPRESSOR MNGR-RELATED"/>
    <property type="match status" value="1"/>
</dbReference>
<feature type="domain" description="HTH gntR-type" evidence="4">
    <location>
        <begin position="3"/>
        <end position="69"/>
    </location>
</feature>
<dbReference type="SMART" id="SM00345">
    <property type="entry name" value="HTH_GNTR"/>
    <property type="match status" value="1"/>
</dbReference>
<dbReference type="InterPro" id="IPR011663">
    <property type="entry name" value="UTRA"/>
</dbReference>
<dbReference type="Pfam" id="PF07702">
    <property type="entry name" value="UTRA"/>
    <property type="match status" value="1"/>
</dbReference>
<dbReference type="RefSeq" id="WP_345385980.1">
    <property type="nucleotide sequence ID" value="NZ_BAABHG010000001.1"/>
</dbReference>
<dbReference type="SUPFAM" id="SSF46785">
    <property type="entry name" value="Winged helix' DNA-binding domain"/>
    <property type="match status" value="1"/>
</dbReference>
<dbReference type="InterPro" id="IPR028978">
    <property type="entry name" value="Chorismate_lyase_/UTRA_dom_sf"/>
</dbReference>
<evidence type="ECO:0000256" key="1">
    <source>
        <dbReference type="ARBA" id="ARBA00023015"/>
    </source>
</evidence>
<evidence type="ECO:0000256" key="2">
    <source>
        <dbReference type="ARBA" id="ARBA00023125"/>
    </source>
</evidence>
<evidence type="ECO:0000259" key="4">
    <source>
        <dbReference type="PROSITE" id="PS50949"/>
    </source>
</evidence>
<accession>A0ABW5GV36</accession>
<reference evidence="6" key="1">
    <citation type="journal article" date="2019" name="Int. J. Syst. Evol. Microbiol.">
        <title>The Global Catalogue of Microorganisms (GCM) 10K type strain sequencing project: providing services to taxonomists for standard genome sequencing and annotation.</title>
        <authorList>
            <consortium name="The Broad Institute Genomics Platform"/>
            <consortium name="The Broad Institute Genome Sequencing Center for Infectious Disease"/>
            <person name="Wu L."/>
            <person name="Ma J."/>
        </authorList>
    </citation>
    <scope>NUCLEOTIDE SEQUENCE [LARGE SCALE GENOMIC DNA]</scope>
    <source>
        <strain evidence="6">CGMCC 4.7643</strain>
    </source>
</reference>
<dbReference type="Gene3D" id="1.10.10.10">
    <property type="entry name" value="Winged helix-like DNA-binding domain superfamily/Winged helix DNA-binding domain"/>
    <property type="match status" value="1"/>
</dbReference>
<keyword evidence="1" id="KW-0805">Transcription regulation</keyword>
<dbReference type="InterPro" id="IPR036388">
    <property type="entry name" value="WH-like_DNA-bd_sf"/>
</dbReference>
<dbReference type="CDD" id="cd07377">
    <property type="entry name" value="WHTH_GntR"/>
    <property type="match status" value="1"/>
</dbReference>
<proteinExistence type="predicted"/>
<dbReference type="Pfam" id="PF00392">
    <property type="entry name" value="GntR"/>
    <property type="match status" value="1"/>
</dbReference>
<dbReference type="EMBL" id="JBHUKU010000026">
    <property type="protein sequence ID" value="MFD2464694.1"/>
    <property type="molecule type" value="Genomic_DNA"/>
</dbReference>
<evidence type="ECO:0000313" key="5">
    <source>
        <dbReference type="EMBL" id="MFD2464694.1"/>
    </source>
</evidence>
<dbReference type="SMART" id="SM00866">
    <property type="entry name" value="UTRA"/>
    <property type="match status" value="1"/>
</dbReference>
<dbReference type="PANTHER" id="PTHR44846:SF17">
    <property type="entry name" value="GNTR-FAMILY TRANSCRIPTIONAL REGULATOR"/>
    <property type="match status" value="1"/>
</dbReference>
<dbReference type="PRINTS" id="PR00035">
    <property type="entry name" value="HTHGNTR"/>
</dbReference>
<evidence type="ECO:0000313" key="6">
    <source>
        <dbReference type="Proteomes" id="UP001597419"/>
    </source>
</evidence>
<sequence>MREPLWRRVQNSVLERLRAGEFAERFPGELDLVAEYGVSRTTVRRALDQLRADGVVSAERGKRPRLHPARDVEQPLGSLYSLHTAVRTTERTQRSVVRRLDVHADGVIADHLGLDGTTPLVHLERLRLAGEEPLALDRVWLPAEHASCLLEADLTHTGVYAVLARRAGLRLDRGRETIRAVVLTPADCATLGCAPGSAGLSIHRLSHSGGVPLEWRHTLVRGDRFTLTATFTGTTGT</sequence>
<dbReference type="PROSITE" id="PS50949">
    <property type="entry name" value="HTH_GNTR"/>
    <property type="match status" value="1"/>
</dbReference>
<dbReference type="InterPro" id="IPR050679">
    <property type="entry name" value="Bact_HTH_transcr_reg"/>
</dbReference>
<dbReference type="SUPFAM" id="SSF64288">
    <property type="entry name" value="Chorismate lyase-like"/>
    <property type="match status" value="1"/>
</dbReference>
<keyword evidence="3" id="KW-0804">Transcription</keyword>
<organism evidence="5 6">
    <name type="scientific">Amycolatopsis samaneae</name>
    <dbReference type="NCBI Taxonomy" id="664691"/>
    <lineage>
        <taxon>Bacteria</taxon>
        <taxon>Bacillati</taxon>
        <taxon>Actinomycetota</taxon>
        <taxon>Actinomycetes</taxon>
        <taxon>Pseudonocardiales</taxon>
        <taxon>Pseudonocardiaceae</taxon>
        <taxon>Amycolatopsis</taxon>
    </lineage>
</organism>
<dbReference type="InterPro" id="IPR036390">
    <property type="entry name" value="WH_DNA-bd_sf"/>
</dbReference>
<dbReference type="Gene3D" id="3.40.1410.10">
    <property type="entry name" value="Chorismate lyase-like"/>
    <property type="match status" value="1"/>
</dbReference>
<keyword evidence="6" id="KW-1185">Reference proteome</keyword>
<protein>
    <submittedName>
        <fullName evidence="5">GntR family transcriptional regulator</fullName>
    </submittedName>
</protein>
<dbReference type="Proteomes" id="UP001597419">
    <property type="component" value="Unassembled WGS sequence"/>
</dbReference>
<gene>
    <name evidence="5" type="ORF">ACFSYJ_39170</name>
</gene>
<name>A0ABW5GV36_9PSEU</name>